<dbReference type="InterPro" id="IPR032675">
    <property type="entry name" value="LRR_dom_sf"/>
</dbReference>
<comment type="caution">
    <text evidence="2">The sequence shown here is derived from an EMBL/GenBank/DDBJ whole genome shotgun (WGS) entry which is preliminary data.</text>
</comment>
<keyword evidence="3" id="KW-1185">Reference proteome</keyword>
<name>A0AAP0RH69_LIQFO</name>
<dbReference type="InterPro" id="IPR053772">
    <property type="entry name" value="At1g61320/At1g61330-like"/>
</dbReference>
<dbReference type="AlphaFoldDB" id="A0AAP0RH69"/>
<organism evidence="2 3">
    <name type="scientific">Liquidambar formosana</name>
    <name type="common">Formosan gum</name>
    <dbReference type="NCBI Taxonomy" id="63359"/>
    <lineage>
        <taxon>Eukaryota</taxon>
        <taxon>Viridiplantae</taxon>
        <taxon>Streptophyta</taxon>
        <taxon>Embryophyta</taxon>
        <taxon>Tracheophyta</taxon>
        <taxon>Spermatophyta</taxon>
        <taxon>Magnoliopsida</taxon>
        <taxon>eudicotyledons</taxon>
        <taxon>Gunneridae</taxon>
        <taxon>Pentapetalae</taxon>
        <taxon>Saxifragales</taxon>
        <taxon>Altingiaceae</taxon>
        <taxon>Liquidambar</taxon>
    </lineage>
</organism>
<dbReference type="Pfam" id="PF24758">
    <property type="entry name" value="LRR_At5g56370"/>
    <property type="match status" value="1"/>
</dbReference>
<reference evidence="2 3" key="1">
    <citation type="journal article" date="2024" name="Plant J.">
        <title>Genome sequences and population genomics reveal climatic adaptation and genomic divergence between two closely related sweetgum species.</title>
        <authorList>
            <person name="Xu W.Q."/>
            <person name="Ren C.Q."/>
            <person name="Zhang X.Y."/>
            <person name="Comes H.P."/>
            <person name="Liu X.H."/>
            <person name="Li Y.G."/>
            <person name="Kettle C.J."/>
            <person name="Jalonen R."/>
            <person name="Gaisberger H."/>
            <person name="Ma Y.Z."/>
            <person name="Qiu Y.X."/>
        </authorList>
    </citation>
    <scope>NUCLEOTIDE SEQUENCE [LARGE SCALE GENOMIC DNA]</scope>
    <source>
        <strain evidence="2">Hangzhou</strain>
    </source>
</reference>
<evidence type="ECO:0000313" key="3">
    <source>
        <dbReference type="Proteomes" id="UP001415857"/>
    </source>
</evidence>
<dbReference type="EMBL" id="JBBPBK010000010">
    <property type="protein sequence ID" value="KAK9276808.1"/>
    <property type="molecule type" value="Genomic_DNA"/>
</dbReference>
<dbReference type="Gene3D" id="3.80.10.10">
    <property type="entry name" value="Ribonuclease Inhibitor"/>
    <property type="match status" value="1"/>
</dbReference>
<protein>
    <recommendedName>
        <fullName evidence="1">F-box/LRR-repeat protein 15/At3g58940/PEG3-like LRR domain-containing protein</fullName>
    </recommendedName>
</protein>
<gene>
    <name evidence="2" type="ORF">L1049_006344</name>
</gene>
<accession>A0AAP0RH69</accession>
<dbReference type="PANTHER" id="PTHR34145:SF28">
    <property type="entry name" value="F-BOX DOMAIN-CONTAINING PROTEIN"/>
    <property type="match status" value="1"/>
</dbReference>
<evidence type="ECO:0000313" key="2">
    <source>
        <dbReference type="EMBL" id="KAK9276808.1"/>
    </source>
</evidence>
<dbReference type="InterPro" id="IPR055411">
    <property type="entry name" value="LRR_FXL15/At3g58940/PEG3-like"/>
</dbReference>
<evidence type="ECO:0000259" key="1">
    <source>
        <dbReference type="Pfam" id="PF24758"/>
    </source>
</evidence>
<sequence length="371" mass="41816">MAHDKAMNIVNRLLLLHSGSILKFVLHISSLYSENSTCSIDIDPWILFLSRNGIKELTLCNLGSISHKLPSSIFSCQGLTHLKLSMGEFAPTPVFKGFQNITSLEFRKVTFPAANMVETIISTSPLLERLKLDDCDGIDHLNIHTHNLKYLYVNVLESICFKQSPNLTEIIIRSDLMLEDSENSKMSNLIQLFDAAPKIEKLFLEVNSLKFLAAGGVPDRLSTPANQLKILMLSPINFSDFDLLSLTLCLIRSSPNLQKLEIGASACKKAVADLAIIFLESHWAEYSLEQLRIVKINLIGKITGRSRPELELIKILLARSPSLETLFIDRARMFNRRNVFLNDAKAELKMTRELAQFSSCINKSRNHFLEL</sequence>
<dbReference type="SUPFAM" id="SSF52047">
    <property type="entry name" value="RNI-like"/>
    <property type="match status" value="1"/>
</dbReference>
<dbReference type="Proteomes" id="UP001415857">
    <property type="component" value="Unassembled WGS sequence"/>
</dbReference>
<feature type="domain" description="F-box/LRR-repeat protein 15/At3g58940/PEG3-like LRR" evidence="1">
    <location>
        <begin position="43"/>
        <end position="262"/>
    </location>
</feature>
<dbReference type="PANTHER" id="PTHR34145">
    <property type="entry name" value="OS02G0105600 PROTEIN"/>
    <property type="match status" value="1"/>
</dbReference>
<proteinExistence type="predicted"/>